<name>A0AAD7ARA9_9AGAR</name>
<keyword evidence="2" id="KW-1185">Reference proteome</keyword>
<evidence type="ECO:0000313" key="1">
    <source>
        <dbReference type="EMBL" id="KAJ7366025.1"/>
    </source>
</evidence>
<evidence type="ECO:0000313" key="2">
    <source>
        <dbReference type="Proteomes" id="UP001218218"/>
    </source>
</evidence>
<proteinExistence type="predicted"/>
<dbReference type="EMBL" id="JARIHO010000002">
    <property type="protein sequence ID" value="KAJ7366025.1"/>
    <property type="molecule type" value="Genomic_DNA"/>
</dbReference>
<accession>A0AAD7ARA9</accession>
<dbReference type="Proteomes" id="UP001218218">
    <property type="component" value="Unassembled WGS sequence"/>
</dbReference>
<organism evidence="1 2">
    <name type="scientific">Mycena albidolilacea</name>
    <dbReference type="NCBI Taxonomy" id="1033008"/>
    <lineage>
        <taxon>Eukaryota</taxon>
        <taxon>Fungi</taxon>
        <taxon>Dikarya</taxon>
        <taxon>Basidiomycota</taxon>
        <taxon>Agaricomycotina</taxon>
        <taxon>Agaricomycetes</taxon>
        <taxon>Agaricomycetidae</taxon>
        <taxon>Agaricales</taxon>
        <taxon>Marasmiineae</taxon>
        <taxon>Mycenaceae</taxon>
        <taxon>Mycena</taxon>
    </lineage>
</organism>
<protein>
    <submittedName>
        <fullName evidence="1">Uncharacterized protein</fullName>
    </submittedName>
</protein>
<reference evidence="1" key="1">
    <citation type="submission" date="2023-03" db="EMBL/GenBank/DDBJ databases">
        <title>Massive genome expansion in bonnet fungi (Mycena s.s.) driven by repeated elements and novel gene families across ecological guilds.</title>
        <authorList>
            <consortium name="Lawrence Berkeley National Laboratory"/>
            <person name="Harder C.B."/>
            <person name="Miyauchi S."/>
            <person name="Viragh M."/>
            <person name="Kuo A."/>
            <person name="Thoen E."/>
            <person name="Andreopoulos B."/>
            <person name="Lu D."/>
            <person name="Skrede I."/>
            <person name="Drula E."/>
            <person name="Henrissat B."/>
            <person name="Morin E."/>
            <person name="Kohler A."/>
            <person name="Barry K."/>
            <person name="LaButti K."/>
            <person name="Morin E."/>
            <person name="Salamov A."/>
            <person name="Lipzen A."/>
            <person name="Mereny Z."/>
            <person name="Hegedus B."/>
            <person name="Baldrian P."/>
            <person name="Stursova M."/>
            <person name="Weitz H."/>
            <person name="Taylor A."/>
            <person name="Grigoriev I.V."/>
            <person name="Nagy L.G."/>
            <person name="Martin F."/>
            <person name="Kauserud H."/>
        </authorList>
    </citation>
    <scope>NUCLEOTIDE SEQUENCE</scope>
    <source>
        <strain evidence="1">CBHHK002</strain>
    </source>
</reference>
<comment type="caution">
    <text evidence="1">The sequence shown here is derived from an EMBL/GenBank/DDBJ whole genome shotgun (WGS) entry which is preliminary data.</text>
</comment>
<gene>
    <name evidence="1" type="ORF">DFH08DRAFT_948092</name>
</gene>
<sequence>MSVSVQKPKFSVIGIHQAPAGVSKCDFDAKVDNFVNSFVTLPAVQKNFLSYNVIFQNNVLDASLKYLGMPPAQPCVVLKAEFETEDNFMDYSRDPAVGKLLSDANQFGFMSGSIVSSVDLVTRIDVPAEAERRLWVGIYRVPGITSAAQFQDKVGPVIDAFIEHPLSQARMLKHTMWLPNSSSAPGLQSQGYPAVDPAVVIMVEYEICAEAELQAILAKADNDFDFHVNSICFGADVVKKI</sequence>
<dbReference type="AlphaFoldDB" id="A0AAD7ARA9"/>